<proteinExistence type="predicted"/>
<dbReference type="Proteomes" id="UP000037660">
    <property type="component" value="Unassembled WGS sequence"/>
</dbReference>
<reference evidence="2 3" key="2">
    <citation type="journal article" date="2016" name="Science">
        <title>A bacterium that degrades and assimilates poly(ethylene terephthalate).</title>
        <authorList>
            <person name="Yoshida S."/>
            <person name="Hiraga K."/>
            <person name="Takehana T."/>
            <person name="Taniguchi I."/>
            <person name="Yamaji H."/>
            <person name="Maeda Y."/>
            <person name="Toyohara K."/>
            <person name="Miyamoto K."/>
            <person name="Kimura Y."/>
            <person name="Oda K."/>
        </authorList>
    </citation>
    <scope>NUCLEOTIDE SEQUENCE [LARGE SCALE GENOMIC DNA]</scope>
    <source>
        <strain evidence="3">NBRC 110686 / TISTR 2288 / 201-F6</strain>
    </source>
</reference>
<accession>A0A0K8P4W1</accession>
<dbReference type="OrthoDB" id="7064156at2"/>
<reference evidence="3" key="1">
    <citation type="submission" date="2015-07" db="EMBL/GenBank/DDBJ databases">
        <title>Discovery of a poly(ethylene terephthalate assimilation.</title>
        <authorList>
            <person name="Yoshida S."/>
            <person name="Hiraga K."/>
            <person name="Takehana T."/>
            <person name="Taniguchi I."/>
            <person name="Yamaji H."/>
            <person name="Maeda Y."/>
            <person name="Toyohara K."/>
            <person name="Miyamoto K."/>
            <person name="Kimura Y."/>
            <person name="Oda K."/>
        </authorList>
    </citation>
    <scope>NUCLEOTIDE SEQUENCE [LARGE SCALE GENOMIC DNA]</scope>
    <source>
        <strain evidence="3">NBRC 110686 / TISTR 2288 / 201-F6</strain>
    </source>
</reference>
<evidence type="ECO:0000313" key="2">
    <source>
        <dbReference type="EMBL" id="GAP37697.1"/>
    </source>
</evidence>
<evidence type="ECO:0000256" key="1">
    <source>
        <dbReference type="SAM" id="MobiDB-lite"/>
    </source>
</evidence>
<dbReference type="RefSeq" id="WP_054021613.1">
    <property type="nucleotide sequence ID" value="NZ_BBYR01000054.1"/>
</dbReference>
<comment type="caution">
    <text evidence="2">The sequence shown here is derived from an EMBL/GenBank/DDBJ whole genome shotgun (WGS) entry which is preliminary data.</text>
</comment>
<dbReference type="EMBL" id="BBYR01000054">
    <property type="protein sequence ID" value="GAP37697.1"/>
    <property type="molecule type" value="Genomic_DNA"/>
</dbReference>
<evidence type="ECO:0000313" key="3">
    <source>
        <dbReference type="Proteomes" id="UP000037660"/>
    </source>
</evidence>
<organism evidence="2 3">
    <name type="scientific">Piscinibacter sakaiensis</name>
    <name type="common">Ideonella sakaiensis</name>
    <dbReference type="NCBI Taxonomy" id="1547922"/>
    <lineage>
        <taxon>Bacteria</taxon>
        <taxon>Pseudomonadati</taxon>
        <taxon>Pseudomonadota</taxon>
        <taxon>Betaproteobacteria</taxon>
        <taxon>Burkholderiales</taxon>
        <taxon>Sphaerotilaceae</taxon>
        <taxon>Piscinibacter</taxon>
    </lineage>
</organism>
<gene>
    <name evidence="2" type="ORF">ISF6_3642</name>
</gene>
<keyword evidence="3" id="KW-1185">Reference proteome</keyword>
<sequence length="158" mass="17489">MDSNKEQRPEAFGVYKPVGHVVIAYEDEARLERAAGVLSRLGFEPRDLERVSPERMRAQADADVANATPLSSLGQELNLVKAHRELAARGCHFLIVDAPDDTRLDRVREALQAEPAVVAQRYGRFIIEELETTEGPQVFESPARGLDVESAQNEAPPN</sequence>
<dbReference type="AlphaFoldDB" id="A0A0K8P4W1"/>
<protein>
    <submittedName>
        <fullName evidence="2">Uncharacterized protein</fullName>
    </submittedName>
</protein>
<dbReference type="STRING" id="1547922.ISF6_3642"/>
<feature type="region of interest" description="Disordered" evidence="1">
    <location>
        <begin position="136"/>
        <end position="158"/>
    </location>
</feature>
<name>A0A0K8P4W1_PISS1</name>